<dbReference type="STRING" id="1367852.SAMN05216516_101565"/>
<dbReference type="InterPro" id="IPR021730">
    <property type="entry name" value="YdbH"/>
</dbReference>
<sequence>MGRCSKTVGIIFLIVIIMSGVLLASVSLWLPGVIAFWLPDRARVEMVGRFGWQHGQLKLPLLRYWQGNCLLVSLDGAVLGRNNGRWLLQATTVRIDSPCLNNIPSRESNQPARTLSGWQHLLPTAQLDIDKVIVTPWQDWAGSVHLTLDPRQQVLHYSGDKLNLGARIAGRELIIQHLTLPLVGASQPLTLQGALQLSQIPDALPEKGELTGRVQVNNPSPPLTISLKWQHQQGELNVSTAGEGNALLQLPWQADNTRIRIANGLWQWPLAGQLLSGGVALEIDNWQKGLGQALLSGRLNVRTNGRGGRGNVVISFGPGKPDWQNSQIPLQITGDSKLTNLQFFASLPGELRGPILDPAIYFSPGALMRMRGRLLSTLEVDEARLPLAGVQLSSAGISGRLQAILSARDPSMGDFRMHLDGGAHNFWPDNGLWRWRYWGQGQMKPLAASWDVKGRGSWQDTQIALESLSTGFDKLSYGAVNVNAPRLTLDEPVRWQRDPEHPSLNGSFKLDARETRFSYGGLLPDSHLALTLTGRDPAWFQWRGTLQAGDMGPVQVSGRWDGQRLRGQAWWPAQSLRVFQPLLSPNLKMRIQDGTLRAQAAFSAATGQGFQAGGHFVVGNGYARMPDNEIQGVNFSLPFRFKQQQWYFGAKGPVELRIAGIKNQFDLKNITADLQGWYPWKRQQPLRLSNVNVDLMDGKLSMASLVMPQQEAANVRLTHISLSKFVTALNPKQFALSGYVNGMLPLWLNDRQWLVHNGWIANEGPLTLRLDKDTADAISSNNMVAGAAMDWLRYMEISRSWATIDLNNLGWLKMTAQVDGASQFSDRKQRVSLHYTHRENLFQLWRSLRFGDNLQSWVENNASLPSQKDASDDK</sequence>
<reference evidence="3" key="1">
    <citation type="submission" date="2016-10" db="EMBL/GenBank/DDBJ databases">
        <authorList>
            <person name="Varghese N."/>
            <person name="Submissions S."/>
        </authorList>
    </citation>
    <scope>NUCLEOTIDE SEQUENCE [LARGE SCALE GENOMIC DNA]</scope>
    <source>
        <strain evidence="3">N6PO6</strain>
    </source>
</reference>
<accession>A0A1I4V5V3</accession>
<organism evidence="2 3">
    <name type="scientific">Izhakiella capsodis</name>
    <dbReference type="NCBI Taxonomy" id="1367852"/>
    <lineage>
        <taxon>Bacteria</taxon>
        <taxon>Pseudomonadati</taxon>
        <taxon>Pseudomonadota</taxon>
        <taxon>Gammaproteobacteria</taxon>
        <taxon>Enterobacterales</taxon>
        <taxon>Erwiniaceae</taxon>
        <taxon>Izhakiella</taxon>
    </lineage>
</organism>
<feature type="transmembrane region" description="Helical" evidence="1">
    <location>
        <begin position="12"/>
        <end position="38"/>
    </location>
</feature>
<proteinExistence type="predicted"/>
<dbReference type="Pfam" id="PF11739">
    <property type="entry name" value="YdbH-like"/>
    <property type="match status" value="1"/>
</dbReference>
<keyword evidence="1" id="KW-0472">Membrane</keyword>
<protein>
    <submittedName>
        <fullName evidence="2">Dicarboxylate transport</fullName>
    </submittedName>
</protein>
<gene>
    <name evidence="2" type="ORF">SAMN05216516_101565</name>
</gene>
<evidence type="ECO:0000313" key="3">
    <source>
        <dbReference type="Proteomes" id="UP000242222"/>
    </source>
</evidence>
<keyword evidence="1" id="KW-0812">Transmembrane</keyword>
<keyword evidence="3" id="KW-1185">Reference proteome</keyword>
<evidence type="ECO:0000313" key="2">
    <source>
        <dbReference type="EMBL" id="SFM96523.1"/>
    </source>
</evidence>
<keyword evidence="1" id="KW-1133">Transmembrane helix</keyword>
<dbReference type="NCBIfam" id="NF007971">
    <property type="entry name" value="PRK10695.1"/>
    <property type="match status" value="1"/>
</dbReference>
<evidence type="ECO:0000256" key="1">
    <source>
        <dbReference type="SAM" id="Phobius"/>
    </source>
</evidence>
<name>A0A1I4V5V3_9GAMM</name>
<dbReference type="AlphaFoldDB" id="A0A1I4V5V3"/>
<dbReference type="EMBL" id="FOVC01000001">
    <property type="protein sequence ID" value="SFM96523.1"/>
    <property type="molecule type" value="Genomic_DNA"/>
</dbReference>
<dbReference type="Proteomes" id="UP000242222">
    <property type="component" value="Unassembled WGS sequence"/>
</dbReference>